<proteinExistence type="predicted"/>
<organism evidence="2 3">
    <name type="scientific">Lophium mytilinum</name>
    <dbReference type="NCBI Taxonomy" id="390894"/>
    <lineage>
        <taxon>Eukaryota</taxon>
        <taxon>Fungi</taxon>
        <taxon>Dikarya</taxon>
        <taxon>Ascomycota</taxon>
        <taxon>Pezizomycotina</taxon>
        <taxon>Dothideomycetes</taxon>
        <taxon>Pleosporomycetidae</taxon>
        <taxon>Mytilinidiales</taxon>
        <taxon>Mytilinidiaceae</taxon>
        <taxon>Lophium</taxon>
    </lineage>
</organism>
<keyword evidence="3" id="KW-1185">Reference proteome</keyword>
<evidence type="ECO:0000256" key="1">
    <source>
        <dbReference type="SAM" id="MobiDB-lite"/>
    </source>
</evidence>
<evidence type="ECO:0000313" key="3">
    <source>
        <dbReference type="Proteomes" id="UP000799750"/>
    </source>
</evidence>
<dbReference type="AlphaFoldDB" id="A0A6A6QS06"/>
<dbReference type="Proteomes" id="UP000799750">
    <property type="component" value="Unassembled WGS sequence"/>
</dbReference>
<gene>
    <name evidence="2" type="ORF">BU16DRAFT_527870</name>
</gene>
<protein>
    <submittedName>
        <fullName evidence="2">Uncharacterized protein</fullName>
    </submittedName>
</protein>
<feature type="region of interest" description="Disordered" evidence="1">
    <location>
        <begin position="40"/>
        <end position="118"/>
    </location>
</feature>
<feature type="compositionally biased region" description="Basic and acidic residues" evidence="1">
    <location>
        <begin position="63"/>
        <end position="85"/>
    </location>
</feature>
<name>A0A6A6QS06_9PEZI</name>
<reference evidence="2" key="1">
    <citation type="journal article" date="2020" name="Stud. Mycol.">
        <title>101 Dothideomycetes genomes: a test case for predicting lifestyles and emergence of pathogens.</title>
        <authorList>
            <person name="Haridas S."/>
            <person name="Albert R."/>
            <person name="Binder M."/>
            <person name="Bloem J."/>
            <person name="Labutti K."/>
            <person name="Salamov A."/>
            <person name="Andreopoulos B."/>
            <person name="Baker S."/>
            <person name="Barry K."/>
            <person name="Bills G."/>
            <person name="Bluhm B."/>
            <person name="Cannon C."/>
            <person name="Castanera R."/>
            <person name="Culley D."/>
            <person name="Daum C."/>
            <person name="Ezra D."/>
            <person name="Gonzalez J."/>
            <person name="Henrissat B."/>
            <person name="Kuo A."/>
            <person name="Liang C."/>
            <person name="Lipzen A."/>
            <person name="Lutzoni F."/>
            <person name="Magnuson J."/>
            <person name="Mondo S."/>
            <person name="Nolan M."/>
            <person name="Ohm R."/>
            <person name="Pangilinan J."/>
            <person name="Park H.-J."/>
            <person name="Ramirez L."/>
            <person name="Alfaro M."/>
            <person name="Sun H."/>
            <person name="Tritt A."/>
            <person name="Yoshinaga Y."/>
            <person name="Zwiers L.-H."/>
            <person name="Turgeon B."/>
            <person name="Goodwin S."/>
            <person name="Spatafora J."/>
            <person name="Crous P."/>
            <person name="Grigoriev I."/>
        </authorList>
    </citation>
    <scope>NUCLEOTIDE SEQUENCE</scope>
    <source>
        <strain evidence="2">CBS 269.34</strain>
    </source>
</reference>
<dbReference type="EMBL" id="MU004190">
    <property type="protein sequence ID" value="KAF2494922.1"/>
    <property type="molecule type" value="Genomic_DNA"/>
</dbReference>
<accession>A0A6A6QS06</accession>
<evidence type="ECO:0000313" key="2">
    <source>
        <dbReference type="EMBL" id="KAF2494922.1"/>
    </source>
</evidence>
<sequence length="140" mass="15561">MLKRRLEAIKLGAASLRDSMKTRQKEIDLASGTMFWRESIHEVKRGHNGKQKGRTQDSGPQWVERDDSGKLGLKTEEQERGEREISSVLTESGLEERGAQPETTPEPDSPNEKMARYAHTFTLPIRLAGSTAGASVPSKT</sequence>